<dbReference type="InterPro" id="IPR035974">
    <property type="entry name" value="Rap/Ran-GAP_sf"/>
</dbReference>
<dbReference type="Gene3D" id="3.40.50.11210">
    <property type="entry name" value="Rap/Ran-GAP"/>
    <property type="match status" value="1"/>
</dbReference>
<dbReference type="InterPro" id="IPR050989">
    <property type="entry name" value="Rap1_Ran_GAP"/>
</dbReference>
<dbReference type="RefSeq" id="XP_038046493.1">
    <property type="nucleotide sequence ID" value="XM_038190565.1"/>
</dbReference>
<organism evidence="7 8">
    <name type="scientific">Patiria miniata</name>
    <name type="common">Bat star</name>
    <name type="synonym">Asterina miniata</name>
    <dbReference type="NCBI Taxonomy" id="46514"/>
    <lineage>
        <taxon>Eukaryota</taxon>
        <taxon>Metazoa</taxon>
        <taxon>Echinodermata</taxon>
        <taxon>Eleutherozoa</taxon>
        <taxon>Asterozoa</taxon>
        <taxon>Asteroidea</taxon>
        <taxon>Valvatacea</taxon>
        <taxon>Valvatida</taxon>
        <taxon>Asterinidae</taxon>
        <taxon>Patiria</taxon>
    </lineage>
</organism>
<proteinExistence type="inferred from homology"/>
<dbReference type="FunFam" id="3.40.50.11210:FF:000006">
    <property type="entry name" value="GTPase-activating Rap/Ran-GAP domain-like protein 3 isoform X1"/>
    <property type="match status" value="1"/>
</dbReference>
<comment type="similarity">
    <text evidence="2">Belongs to the GARNL3 family.</text>
</comment>
<feature type="compositionally biased region" description="Polar residues" evidence="4">
    <location>
        <begin position="926"/>
        <end position="971"/>
    </location>
</feature>
<dbReference type="EnsemblMetazoa" id="XM_038190565.1">
    <property type="protein sequence ID" value="XP_038046493.1"/>
    <property type="gene ID" value="LOC119720739"/>
</dbReference>
<sequence length="1054" mass="118676">MSNLATGTDIHLENPEYETRWYFKYFLGKIHQNYVGLDVDKRVVFLSVVLTDANNHNVPQYRSILWRTTGTQKICIPYNPAKPMSVKRILSRFDIKMDKSPKEIFTPDIQKELLLLEEQEGSVNFKFGVLYAKEGQKSDDEMFSNENGSEEFYNFVRLLGDNIKLKNWDKFNGGLDVKNNTTGLEAVYTMYEGHEIMFHVSTMLPYSKDNRQQVERKRHIGNDIVTIVFQEQENPEAEPTFKPSMIKSHFTHIFALVTFNKSANSYRLRVFSEESVPLFGPPLPSPSVFEDTQAFRDFLLVKLINGEKAAFNTPTFANKRQRTLEMLIKNLQQDLPETNKNMLNKRSLSDVIPEPVWGWRNKKEEARQVEFVRVGQLLKLKTIVKGDAPTSLATTSLLKREPWEPQCIHNDFAHEVQCGDSWGDRLIVGTEVGIFCIEEGLPPRMLFDRTVTAKQLSVVEAHDLLIFRADKGKESRVYVFRLTDFEGEPNELIVRTKNDCKDHKLERTKGCQLYALSRPGGSHLRMVVAVGKKLLVMAWKHSAAWTAWCMAADTDPVEGFTFVRELVASEVPNLMTLVDGGKEDNQICVAFRNQFDLINEKNGDTFRLHLVETSKQVNLVSALDIYEDEEPELLLSYNHVSQFKKLNGENSSDFDIHWNSAPKAIVCAFPYILAFTHDSMEIRLVVNGNLVHTMTMPRLNLISSKCDLHFTSTGTPDLLHGLQPSPRDPIRPFSPLASPTNPNAIAPMMGSPTRIFKIPLISLVGQMTERPVQPTNNRPRSFISPLVNIAETSSANKPTNRLTTRPQSDTALSAYEKNMANDSGNAEGLAPWRTGPQLPRPSGEYSDSGYSESDVSFESADCTDAPRGYPYESARVGQDSSAEMRRKMFSCLHSPRQQRRTLSSQSADPEARAELLGTSKSKSRSRFGSNHSDSVFYSNSRTPGLTDSRSSSVASETDSCRSDTGTLQSWPRSIPRFGSSGSTTSQSEAEMRAELLGKLLRSPKLGRPSTSSTMSTQSDSEDRGSVFESVSPVNKTSHPFYLSSSVDEDDIDLK</sequence>
<dbReference type="Pfam" id="PF00780">
    <property type="entry name" value="CNH"/>
    <property type="match status" value="1"/>
</dbReference>
<evidence type="ECO:0000313" key="7">
    <source>
        <dbReference type="EnsemblMetazoa" id="XP_038046493.1"/>
    </source>
</evidence>
<dbReference type="OrthoDB" id="2499658at2759"/>
<reference evidence="7" key="1">
    <citation type="submission" date="2022-11" db="UniProtKB">
        <authorList>
            <consortium name="EnsemblMetazoa"/>
        </authorList>
    </citation>
    <scope>IDENTIFICATION</scope>
</reference>
<dbReference type="GeneID" id="119720739"/>
<dbReference type="SMART" id="SM00036">
    <property type="entry name" value="CNH"/>
    <property type="match status" value="1"/>
</dbReference>
<evidence type="ECO:0000313" key="8">
    <source>
        <dbReference type="Proteomes" id="UP000887568"/>
    </source>
</evidence>
<dbReference type="SUPFAM" id="SSF111347">
    <property type="entry name" value="Rap/Ran-GAP"/>
    <property type="match status" value="1"/>
</dbReference>
<feature type="compositionally biased region" description="Low complexity" evidence="4">
    <location>
        <begin position="842"/>
        <end position="854"/>
    </location>
</feature>
<dbReference type="AlphaFoldDB" id="A0A913Z3T4"/>
<keyword evidence="8" id="KW-1185">Reference proteome</keyword>
<dbReference type="PANTHER" id="PTHR15711:SF62">
    <property type="entry name" value="GTPASE-ACTIVATING RAP_RAN-GAP DOMAIN-LIKE PROTEIN 3"/>
    <property type="match status" value="1"/>
</dbReference>
<feature type="region of interest" description="Disordered" evidence="4">
    <location>
        <begin position="790"/>
        <end position="809"/>
    </location>
</feature>
<feature type="domain" description="Rap-GAP" evidence="5">
    <location>
        <begin position="113"/>
        <end position="331"/>
    </location>
</feature>
<dbReference type="Pfam" id="PF02145">
    <property type="entry name" value="Rap_GAP"/>
    <property type="match status" value="1"/>
</dbReference>
<dbReference type="PROSITE" id="PS50085">
    <property type="entry name" value="RAPGAP"/>
    <property type="match status" value="1"/>
</dbReference>
<feature type="domain" description="CNH" evidence="6">
    <location>
        <begin position="413"/>
        <end position="709"/>
    </location>
</feature>
<keyword evidence="1" id="KW-0343">GTPase activation</keyword>
<feature type="compositionally biased region" description="Low complexity" evidence="4">
    <location>
        <begin position="1009"/>
        <end position="1018"/>
    </location>
</feature>
<evidence type="ECO:0000259" key="5">
    <source>
        <dbReference type="PROSITE" id="PS50085"/>
    </source>
</evidence>
<feature type="compositionally biased region" description="Polar residues" evidence="4">
    <location>
        <begin position="979"/>
        <end position="988"/>
    </location>
</feature>
<protein>
    <recommendedName>
        <fullName evidence="3">GTPase-activating Rap/Ran-GAP domain-like protein 3</fullName>
    </recommendedName>
</protein>
<evidence type="ECO:0000256" key="1">
    <source>
        <dbReference type="ARBA" id="ARBA00022468"/>
    </source>
</evidence>
<feature type="compositionally biased region" description="Polar residues" evidence="4">
    <location>
        <begin position="1031"/>
        <end position="1045"/>
    </location>
</feature>
<evidence type="ECO:0000259" key="6">
    <source>
        <dbReference type="PROSITE" id="PS50219"/>
    </source>
</evidence>
<evidence type="ECO:0000256" key="4">
    <source>
        <dbReference type="SAM" id="MobiDB-lite"/>
    </source>
</evidence>
<dbReference type="GO" id="GO:0005096">
    <property type="term" value="F:GTPase activator activity"/>
    <property type="evidence" value="ECO:0007669"/>
    <property type="project" value="UniProtKB-KW"/>
</dbReference>
<dbReference type="GO" id="GO:0051056">
    <property type="term" value="P:regulation of small GTPase mediated signal transduction"/>
    <property type="evidence" value="ECO:0007669"/>
    <property type="project" value="InterPro"/>
</dbReference>
<dbReference type="InterPro" id="IPR001180">
    <property type="entry name" value="CNH_dom"/>
</dbReference>
<evidence type="ECO:0000256" key="2">
    <source>
        <dbReference type="ARBA" id="ARBA00060925"/>
    </source>
</evidence>
<dbReference type="OMA" id="FEGYSER"/>
<dbReference type="CTD" id="84253"/>
<name>A0A913Z3T4_PATMI</name>
<dbReference type="InterPro" id="IPR000331">
    <property type="entry name" value="Rap/Ran_GAP_dom"/>
</dbReference>
<evidence type="ECO:0000256" key="3">
    <source>
        <dbReference type="ARBA" id="ARBA00069072"/>
    </source>
</evidence>
<accession>A0A913Z3T4</accession>
<dbReference type="Proteomes" id="UP000887568">
    <property type="component" value="Unplaced"/>
</dbReference>
<dbReference type="PANTHER" id="PTHR15711">
    <property type="entry name" value="RAP GTPASE-ACTIVATING PROTEIN"/>
    <property type="match status" value="1"/>
</dbReference>
<dbReference type="PROSITE" id="PS50219">
    <property type="entry name" value="CNH"/>
    <property type="match status" value="1"/>
</dbReference>
<feature type="region of interest" description="Disordered" evidence="4">
    <location>
        <begin position="821"/>
        <end position="1054"/>
    </location>
</feature>